<dbReference type="EMBL" id="WRPP01000006">
    <property type="protein sequence ID" value="MVU81605.1"/>
    <property type="molecule type" value="Genomic_DNA"/>
</dbReference>
<evidence type="ECO:0000313" key="2">
    <source>
        <dbReference type="EMBL" id="MVU81605.1"/>
    </source>
</evidence>
<proteinExistence type="predicted"/>
<organism evidence="2 3">
    <name type="scientific">Nocardia terrae</name>
    <dbReference type="NCBI Taxonomy" id="2675851"/>
    <lineage>
        <taxon>Bacteria</taxon>
        <taxon>Bacillati</taxon>
        <taxon>Actinomycetota</taxon>
        <taxon>Actinomycetes</taxon>
        <taxon>Mycobacteriales</taxon>
        <taxon>Nocardiaceae</taxon>
        <taxon>Nocardia</taxon>
    </lineage>
</organism>
<sequence length="334" mass="37258">MVDHSWVQLLEELPQYLHPYRSDENDRALIQIRDIVSGHRVLFLGGFEPQVSIPIPAEPNEAQRLVEILQMHRTTNVWPFGSTPAEDIYGKDSPMWSPASVFEHPVDTSVREVTTYWSDTDSVRKEIAAALVEIFRDSWGASPQRLRYTAAGVEGPKSALYGLSFRLTAVASDRPTERGAAETCTDWDDFAQRLEWALNTLPFGAVLNVHAPSTDPDYGFVGFTNQSGISSLCKVGPTTTRDLEELRQRMSGLGWRWDPYSGRGIEYPGWLAPPSRTRLDSTLGSLIPRVVATLRDVFGVMHPKELTFAADSCTDDSSLAYLDAELGLTRQPND</sequence>
<dbReference type="AlphaFoldDB" id="A0A7K1V4N7"/>
<keyword evidence="3" id="KW-1185">Reference proteome</keyword>
<dbReference type="Pfam" id="PF22552">
    <property type="entry name" value="TY-Chap3"/>
    <property type="match status" value="1"/>
</dbReference>
<protein>
    <recommendedName>
        <fullName evidence="1">TY-Chap N-terminal domain-containing protein</fullName>
    </recommendedName>
</protein>
<accession>A0A7K1V4N7</accession>
<evidence type="ECO:0000313" key="3">
    <source>
        <dbReference type="Proteomes" id="UP000466794"/>
    </source>
</evidence>
<comment type="caution">
    <text evidence="2">The sequence shown here is derived from an EMBL/GenBank/DDBJ whole genome shotgun (WGS) entry which is preliminary data.</text>
</comment>
<dbReference type="RefSeq" id="WP_157391153.1">
    <property type="nucleotide sequence ID" value="NZ_WRPP01000006.1"/>
</dbReference>
<feature type="domain" description="TY-Chap N-terminal" evidence="1">
    <location>
        <begin position="185"/>
        <end position="306"/>
    </location>
</feature>
<gene>
    <name evidence="2" type="ORF">GPX89_30740</name>
</gene>
<name>A0A7K1V4N7_9NOCA</name>
<reference evidence="2 3" key="1">
    <citation type="submission" date="2019-12" db="EMBL/GenBank/DDBJ databases">
        <title>Nocardia sp. nov. ET3-3 isolated from soil.</title>
        <authorList>
            <person name="Kanchanasin P."/>
            <person name="Tanasupawat S."/>
            <person name="Yuki M."/>
            <person name="Kudo T."/>
        </authorList>
    </citation>
    <scope>NUCLEOTIDE SEQUENCE [LARGE SCALE GENOMIC DNA]</scope>
    <source>
        <strain evidence="2 3">ET3-3</strain>
    </source>
</reference>
<dbReference type="Proteomes" id="UP000466794">
    <property type="component" value="Unassembled WGS sequence"/>
</dbReference>
<dbReference type="InterPro" id="IPR054344">
    <property type="entry name" value="TY-Chap_N"/>
</dbReference>
<evidence type="ECO:0000259" key="1">
    <source>
        <dbReference type="Pfam" id="PF22552"/>
    </source>
</evidence>